<comment type="caution">
    <text evidence="2">The sequence shown here is derived from an EMBL/GenBank/DDBJ whole genome shotgun (WGS) entry which is preliminary data.</text>
</comment>
<accession>A0A176VV85</accession>
<dbReference type="AlphaFoldDB" id="A0A176VV85"/>
<evidence type="ECO:0000313" key="2">
    <source>
        <dbReference type="EMBL" id="OAE24202.1"/>
    </source>
</evidence>
<feature type="region of interest" description="Disordered" evidence="1">
    <location>
        <begin position="197"/>
        <end position="243"/>
    </location>
</feature>
<organism evidence="2 3">
    <name type="scientific">Marchantia polymorpha subsp. ruderalis</name>
    <dbReference type="NCBI Taxonomy" id="1480154"/>
    <lineage>
        <taxon>Eukaryota</taxon>
        <taxon>Viridiplantae</taxon>
        <taxon>Streptophyta</taxon>
        <taxon>Embryophyta</taxon>
        <taxon>Marchantiophyta</taxon>
        <taxon>Marchantiopsida</taxon>
        <taxon>Marchantiidae</taxon>
        <taxon>Marchantiales</taxon>
        <taxon>Marchantiaceae</taxon>
        <taxon>Marchantia</taxon>
    </lineage>
</organism>
<evidence type="ECO:0000256" key="1">
    <source>
        <dbReference type="SAM" id="MobiDB-lite"/>
    </source>
</evidence>
<protein>
    <submittedName>
        <fullName evidence="2">Uncharacterized protein</fullName>
    </submittedName>
</protein>
<name>A0A176VV85_MARPO</name>
<reference evidence="2" key="1">
    <citation type="submission" date="2016-03" db="EMBL/GenBank/DDBJ databases">
        <title>Mechanisms controlling the formation of the plant cell surface in tip-growing cells are functionally conserved among land plants.</title>
        <authorList>
            <person name="Honkanen S."/>
            <person name="Jones V.A."/>
            <person name="Morieri G."/>
            <person name="Champion C."/>
            <person name="Hetherington A.J."/>
            <person name="Kelly S."/>
            <person name="Saint-Marcoux D."/>
            <person name="Proust H."/>
            <person name="Prescott H."/>
            <person name="Dolan L."/>
        </authorList>
    </citation>
    <scope>NUCLEOTIDE SEQUENCE [LARGE SCALE GENOMIC DNA]</scope>
    <source>
        <tissue evidence="2">Whole gametophyte</tissue>
    </source>
</reference>
<evidence type="ECO:0000313" key="3">
    <source>
        <dbReference type="Proteomes" id="UP000077202"/>
    </source>
</evidence>
<dbReference type="Proteomes" id="UP000077202">
    <property type="component" value="Unassembled WGS sequence"/>
</dbReference>
<feature type="compositionally biased region" description="Basic and acidic residues" evidence="1">
    <location>
        <begin position="119"/>
        <end position="155"/>
    </location>
</feature>
<feature type="compositionally biased region" description="Gly residues" evidence="1">
    <location>
        <begin position="160"/>
        <end position="171"/>
    </location>
</feature>
<feature type="compositionally biased region" description="Basic residues" evidence="1">
    <location>
        <begin position="197"/>
        <end position="207"/>
    </location>
</feature>
<dbReference type="EMBL" id="LVLJ01002675">
    <property type="protein sequence ID" value="OAE24202.1"/>
    <property type="molecule type" value="Genomic_DNA"/>
</dbReference>
<keyword evidence="3" id="KW-1185">Reference proteome</keyword>
<feature type="region of interest" description="Disordered" evidence="1">
    <location>
        <begin position="89"/>
        <end position="171"/>
    </location>
</feature>
<sequence length="325" mass="35377">MSMRRIGSGHTFALHVPQGCEIRNEGQLTDPSMFDADVRARARTCAGLLTPSKGAGQRCKQTPGQAVVRYEGRWWRAQQGELSTVVIVRGRGGPRQSQDRALTEDEVGGQQHHRASIKRATERARRAREGEGEGEVKERGRERERERESASEHRRLSVGVGFGSESEGGGDAVQTLSAWTSAWLACLLAVRSGARAGRGRRGKRRSRKGEGGGRGVDGEGEGEEDEARGVGGERSGAGRRVSERRGLRVGLEVGCAGQREAKASARQDASSREGAWCEEVRFVCEGAGGTGREGGRNGRDEVWISTGRSKCRDRGQRRMLKWATR</sequence>
<proteinExistence type="predicted"/>
<gene>
    <name evidence="2" type="ORF">AXG93_2752s2190</name>
</gene>